<feature type="binding site" evidence="4">
    <location>
        <position position="1169"/>
    </location>
    <ligand>
        <name>AMP</name>
        <dbReference type="ChEBI" id="CHEBI:456215"/>
    </ligand>
</feature>
<reference evidence="9 10" key="1">
    <citation type="journal article" date="2008" name="Nature">
        <title>The genome of the choanoflagellate Monosiga brevicollis and the origin of metazoans.</title>
        <authorList>
            <consortium name="JGI Sequencing"/>
            <person name="King N."/>
            <person name="Westbrook M.J."/>
            <person name="Young S.L."/>
            <person name="Kuo A."/>
            <person name="Abedin M."/>
            <person name="Chapman J."/>
            <person name="Fairclough S."/>
            <person name="Hellsten U."/>
            <person name="Isogai Y."/>
            <person name="Letunic I."/>
            <person name="Marr M."/>
            <person name="Pincus D."/>
            <person name="Putnam N."/>
            <person name="Rokas A."/>
            <person name="Wright K.J."/>
            <person name="Zuzow R."/>
            <person name="Dirks W."/>
            <person name="Good M."/>
            <person name="Goodstein D."/>
            <person name="Lemons D."/>
            <person name="Li W."/>
            <person name="Lyons J.B."/>
            <person name="Morris A."/>
            <person name="Nichols S."/>
            <person name="Richter D.J."/>
            <person name="Salamov A."/>
            <person name="Bork P."/>
            <person name="Lim W.A."/>
            <person name="Manning G."/>
            <person name="Miller W.T."/>
            <person name="McGinnis W."/>
            <person name="Shapiro H."/>
            <person name="Tjian R."/>
            <person name="Grigoriev I.V."/>
            <person name="Rokhsar D."/>
        </authorList>
    </citation>
    <scope>NUCLEOTIDE SEQUENCE [LARGE SCALE GENOMIC DNA]</scope>
    <source>
        <strain evidence="10">MX1 / ATCC 50154</strain>
    </source>
</reference>
<evidence type="ECO:0000313" key="9">
    <source>
        <dbReference type="EMBL" id="EDQ85016.1"/>
    </source>
</evidence>
<evidence type="ECO:0000256" key="3">
    <source>
        <dbReference type="PIRSR" id="PIRSR623088-1"/>
    </source>
</evidence>
<name>A9VBQ1_MONBE</name>
<dbReference type="CDD" id="cd00077">
    <property type="entry name" value="HDc"/>
    <property type="match status" value="1"/>
</dbReference>
<comment type="similarity">
    <text evidence="6">Belongs to the cyclic nucleotide phosphodiesterase family.</text>
</comment>
<feature type="active site" description="Proton donor" evidence="3">
    <location>
        <position position="960"/>
    </location>
</feature>
<dbReference type="InterPro" id="IPR001247">
    <property type="entry name" value="ExoRNase_PH_dom1"/>
</dbReference>
<dbReference type="eggNOG" id="KOG1068">
    <property type="taxonomic scope" value="Eukaryota"/>
</dbReference>
<feature type="binding site" evidence="4">
    <location>
        <position position="1001"/>
    </location>
    <ligand>
        <name>AMP</name>
        <dbReference type="ChEBI" id="CHEBI:456215"/>
    </ligand>
</feature>
<dbReference type="SUPFAM" id="SSF54211">
    <property type="entry name" value="Ribosomal protein S5 domain 2-like"/>
    <property type="match status" value="1"/>
</dbReference>
<evidence type="ECO:0000256" key="1">
    <source>
        <dbReference type="ARBA" id="ARBA00022723"/>
    </source>
</evidence>
<dbReference type="InterPro" id="IPR023088">
    <property type="entry name" value="PDEase"/>
</dbReference>
<dbReference type="InterPro" id="IPR027408">
    <property type="entry name" value="PNPase/RNase_PH_dom_sf"/>
</dbReference>
<evidence type="ECO:0000256" key="5">
    <source>
        <dbReference type="PIRSR" id="PIRSR623088-3"/>
    </source>
</evidence>
<dbReference type="Pfam" id="PF01138">
    <property type="entry name" value="RNase_PH"/>
    <property type="match status" value="1"/>
</dbReference>
<proteinExistence type="inferred from homology"/>
<feature type="binding site" evidence="5">
    <location>
        <position position="1001"/>
    </location>
    <ligand>
        <name>Zn(2+)</name>
        <dbReference type="ChEBI" id="CHEBI:29105"/>
        <label>2</label>
    </ligand>
</feature>
<dbReference type="STRING" id="81824.A9VBQ1"/>
<feature type="domain" description="PDEase" evidence="8">
    <location>
        <begin position="882"/>
        <end position="1214"/>
    </location>
</feature>
<dbReference type="GO" id="GO:0046872">
    <property type="term" value="F:metal ion binding"/>
    <property type="evidence" value="ECO:0007669"/>
    <property type="project" value="UniProtKB-KW"/>
</dbReference>
<dbReference type="Gene3D" id="1.10.1300.10">
    <property type="entry name" value="3'5'-cyclic nucleotide phosphodiesterase, catalytic domain"/>
    <property type="match status" value="1"/>
</dbReference>
<feature type="region of interest" description="Disordered" evidence="7">
    <location>
        <begin position="726"/>
        <end position="776"/>
    </location>
</feature>
<dbReference type="InterPro" id="IPR023174">
    <property type="entry name" value="PDEase_CS"/>
</dbReference>
<keyword evidence="1 5" id="KW-0479">Metal-binding</keyword>
<feature type="region of interest" description="Disordered" evidence="7">
    <location>
        <begin position="1208"/>
        <end position="1266"/>
    </location>
</feature>
<keyword evidence="2 6" id="KW-0378">Hydrolase</keyword>
<accession>A9VBQ1</accession>
<feature type="binding site" evidence="4">
    <location>
        <position position="1118"/>
    </location>
    <ligand>
        <name>AMP</name>
        <dbReference type="ChEBI" id="CHEBI:456215"/>
    </ligand>
</feature>
<feature type="region of interest" description="Disordered" evidence="7">
    <location>
        <begin position="604"/>
        <end position="692"/>
    </location>
</feature>
<evidence type="ECO:0000256" key="2">
    <source>
        <dbReference type="ARBA" id="ARBA00022801"/>
    </source>
</evidence>
<dbReference type="eggNOG" id="KOG3689">
    <property type="taxonomic scope" value="Eukaryota"/>
</dbReference>
<keyword evidence="10" id="KW-1185">Reference proteome</keyword>
<dbReference type="PROSITE" id="PS51845">
    <property type="entry name" value="PDEASE_I_2"/>
    <property type="match status" value="1"/>
</dbReference>
<feature type="binding site" evidence="5">
    <location>
        <position position="1118"/>
    </location>
    <ligand>
        <name>Zn(2+)</name>
        <dbReference type="ChEBI" id="CHEBI:29105"/>
        <label>1</label>
    </ligand>
</feature>
<dbReference type="Pfam" id="PF00233">
    <property type="entry name" value="PDEase_I"/>
    <property type="match status" value="1"/>
</dbReference>
<dbReference type="GO" id="GO:0004115">
    <property type="term" value="F:3',5'-cyclic-AMP phosphodiesterase activity"/>
    <property type="evidence" value="ECO:0000318"/>
    <property type="project" value="GO_Central"/>
</dbReference>
<evidence type="ECO:0000313" key="10">
    <source>
        <dbReference type="Proteomes" id="UP000001357"/>
    </source>
</evidence>
<dbReference type="EC" id="3.1.4.-" evidence="6"/>
<evidence type="ECO:0000259" key="8">
    <source>
        <dbReference type="PROSITE" id="PS51845"/>
    </source>
</evidence>
<dbReference type="Gene3D" id="3.30.230.70">
    <property type="entry name" value="GHMP Kinase, N-terminal domain"/>
    <property type="match status" value="1"/>
</dbReference>
<feature type="compositionally biased region" description="Low complexity" evidence="7">
    <location>
        <begin position="623"/>
        <end position="637"/>
    </location>
</feature>
<feature type="region of interest" description="Disordered" evidence="7">
    <location>
        <begin position="1298"/>
        <end position="1336"/>
    </location>
</feature>
<dbReference type="InterPro" id="IPR003607">
    <property type="entry name" value="HD/PDEase_dom"/>
</dbReference>
<evidence type="ECO:0000256" key="6">
    <source>
        <dbReference type="RuleBase" id="RU363067"/>
    </source>
</evidence>
<feature type="binding site" evidence="5">
    <location>
        <position position="964"/>
    </location>
    <ligand>
        <name>Zn(2+)</name>
        <dbReference type="ChEBI" id="CHEBI:29105"/>
        <label>1</label>
    </ligand>
</feature>
<organism evidence="9 10">
    <name type="scientific">Monosiga brevicollis</name>
    <name type="common">Choanoflagellate</name>
    <dbReference type="NCBI Taxonomy" id="81824"/>
    <lineage>
        <taxon>Eukaryota</taxon>
        <taxon>Choanoflagellata</taxon>
        <taxon>Craspedida</taxon>
        <taxon>Salpingoecidae</taxon>
        <taxon>Monosiga</taxon>
    </lineage>
</organism>
<dbReference type="RefSeq" id="XP_001750186.1">
    <property type="nucleotide sequence ID" value="XM_001750134.1"/>
</dbReference>
<dbReference type="PRINTS" id="PR00387">
    <property type="entry name" value="PDIESTERASE1"/>
</dbReference>
<sequence length="1336" mass="145887">MSFKAWYGDETACCLLGASCCLPARLVLLPARRVEGDDELRSVKAKLGVFEQADGSAYVEQGNTKVLAIINGPHDSDARGPNASGHLTVSCEFIYASFSTDQRRARSRLDRKLAEQGTRIARTLESVVMGQLLSRSTINLNVQVLQADGGVLATAINAASLAMMDAGVPMKDFLCACNAGVLEGVAVLDTNHSEALARGPDLTVAVMPRTNTIVLNQDEKRQTNFELTMALKLLYHLGVEFVCSVLSLPLALSLSRCALSLGHPILEYCQHALTHSLHPQPHSLSLSLSVFLLLSVTTNLSLCVLCLCCLCVSVSLSVSLCLSVSHTHTHTLSLSLSLCLALGRMPLPHASTIPLGAGRAGNMNPPLEMPESSFQGSALDQLRSMPDSGFQGSVMDQLRSGADPMDWMTESFSDAESDTSEVSFGDPSVQILESTTSPFAPVIGLLQSILDEHPLEPVDIFESRLPFAERQIPSEEDSTPTRLKWCIDYLKQQNIARTAHNEVNRILQSKLDRSGMDESMKRWVESYSDADNRRRRSIRRRLSPMRRSSGSRLSVDSIKSRSASEAMLVRRLSATMGNPSRGMAMDIDFSQSADPSLFSALRQRRRMSQITEEDEVSWSQQPSAATSESTLELLALTPRMTTTEPRSSQPSSQPSSPHLLHTESSGRNSDPAIFTFRRGNEDGATRERHNSIDAKSGTGIVLAREVITSARASMATTLSTGTAVSTEAVSPSNTSMVVPTANDRTQSGSPRTSPLLMRGQTVDDGSKAPLTSQSSEKTLIENGVAEANGEGAAPASNIGSNRGSLRQLRPSIALTHTNSTDEDDMLRVARKSSSLPPNIPAMASDLSVTRSLATRPMRLQGNTTRVVRSFSTRSSRAVLENPLVDFDDKCLDFLDGIRDWGLDIFKFESVAAHRPLVGIAMQVLSERNLFDNLGLDKSTAARFFARLEDGYGRYPDVLYHNNLHAADVTHSTFLLMEAPIVRNCLNDLEVLAAVIAAAGHDVGHFGFNNTFLAATSAPLAILYNDQSILENHHAATSFKLMQEEGCNLLANLEADLRTTARSLVIDMILATDMAKHFTFLAEFRSFVERINNTSCRDLTDLSDEDRQLLLQAIVHCADLAGPTKPFAISKVWAERIVNELFRQGDRERELQLEVGPINDRDKTNLPTSQIGFIDFIVMPLWTTWYELVGEEPDQSPIENITANRATWQELKDKDERTSPLARRRTGRRRPKRLKSASHRSGSRAQSAEDPDLDASTSFSQRESYIDDASQRASVISDLEDNVTGEVVREVATEVAATLTSKTGPATPAHARRVLNTDQAKSTPSSPYGDSTSVSVV</sequence>
<feature type="compositionally biased region" description="Polar residues" evidence="7">
    <location>
        <begin position="726"/>
        <end position="752"/>
    </location>
</feature>
<dbReference type="InterPro" id="IPR036345">
    <property type="entry name" value="ExoRNase_PH_dom2_sf"/>
</dbReference>
<dbReference type="InParanoid" id="A9VBQ1"/>
<dbReference type="SUPFAM" id="SSF109604">
    <property type="entry name" value="HD-domain/PDEase-like"/>
    <property type="match status" value="1"/>
</dbReference>
<evidence type="ECO:0000256" key="4">
    <source>
        <dbReference type="PIRSR" id="PIRSR623088-2"/>
    </source>
</evidence>
<dbReference type="SUPFAM" id="SSF55666">
    <property type="entry name" value="Ribonuclease PH domain 2-like"/>
    <property type="match status" value="1"/>
</dbReference>
<dbReference type="GO" id="GO:0141162">
    <property type="term" value="P:negative regulation of cAMP/PKA signal transduction"/>
    <property type="evidence" value="ECO:0000318"/>
    <property type="project" value="GO_Central"/>
</dbReference>
<dbReference type="InterPro" id="IPR036971">
    <property type="entry name" value="PDEase_catalytic_dom_sf"/>
</dbReference>
<comment type="cofactor">
    <cofactor evidence="6">
        <name>a divalent metal cation</name>
        <dbReference type="ChEBI" id="CHEBI:60240"/>
    </cofactor>
    <text evidence="6">Binds 2 divalent metal cations per subunit. Site 1 may preferentially bind zinc ions, while site 2 has a preference for magnesium and/or manganese ions.</text>
</comment>
<dbReference type="InterPro" id="IPR020568">
    <property type="entry name" value="Ribosomal_Su5_D2-typ_SF"/>
</dbReference>
<dbReference type="GO" id="GO:0047555">
    <property type="term" value="F:3',5'-cyclic-GMP phosphodiesterase activity"/>
    <property type="evidence" value="ECO:0000318"/>
    <property type="project" value="GO_Central"/>
</dbReference>
<dbReference type="EMBL" id="CH991578">
    <property type="protein sequence ID" value="EDQ85016.1"/>
    <property type="molecule type" value="Genomic_DNA"/>
</dbReference>
<feature type="binding site" evidence="5">
    <location>
        <position position="1000"/>
    </location>
    <ligand>
        <name>Zn(2+)</name>
        <dbReference type="ChEBI" id="CHEBI:29105"/>
        <label>1</label>
    </ligand>
</feature>
<gene>
    <name evidence="9" type="ORF">MONBRDRAFT_34427</name>
</gene>
<protein>
    <recommendedName>
        <fullName evidence="6">Phosphodiesterase</fullName>
        <ecNumber evidence="6">3.1.4.-</ecNumber>
    </recommendedName>
</protein>
<feature type="compositionally biased region" description="Low complexity" evidence="7">
    <location>
        <begin position="647"/>
        <end position="657"/>
    </location>
</feature>
<evidence type="ECO:0000256" key="7">
    <source>
        <dbReference type="SAM" id="MobiDB-lite"/>
    </source>
</evidence>
<dbReference type="InterPro" id="IPR002073">
    <property type="entry name" value="PDEase_catalytic_dom"/>
</dbReference>
<dbReference type="GO" id="GO:0007165">
    <property type="term" value="P:signal transduction"/>
    <property type="evidence" value="ECO:0007669"/>
    <property type="project" value="InterPro"/>
</dbReference>
<feature type="binding site" evidence="4">
    <location>
        <begin position="960"/>
        <end position="964"/>
    </location>
    <ligand>
        <name>AMP</name>
        <dbReference type="ChEBI" id="CHEBI:456215"/>
    </ligand>
</feature>
<dbReference type="Proteomes" id="UP000001357">
    <property type="component" value="Unassembled WGS sequence"/>
</dbReference>
<feature type="compositionally biased region" description="Basic and acidic residues" evidence="7">
    <location>
        <begin position="678"/>
        <end position="692"/>
    </location>
</feature>
<dbReference type="KEGG" id="mbr:MONBRDRAFT_34427"/>
<dbReference type="PANTHER" id="PTHR11347">
    <property type="entry name" value="CYCLIC NUCLEOTIDE PHOSPHODIESTERASE"/>
    <property type="match status" value="1"/>
</dbReference>
<feature type="binding site" evidence="5">
    <location>
        <position position="1001"/>
    </location>
    <ligand>
        <name>Zn(2+)</name>
        <dbReference type="ChEBI" id="CHEBI:29105"/>
        <label>1</label>
    </ligand>
</feature>
<dbReference type="GeneID" id="5895412"/>
<feature type="compositionally biased region" description="Basic residues" evidence="7">
    <location>
        <begin position="1221"/>
        <end position="1241"/>
    </location>
</feature>
<feature type="compositionally biased region" description="Polar residues" evidence="7">
    <location>
        <begin position="1315"/>
        <end position="1336"/>
    </location>
</feature>
<dbReference type="PROSITE" id="PS00126">
    <property type="entry name" value="PDEASE_I_1"/>
    <property type="match status" value="1"/>
</dbReference>